<dbReference type="GO" id="GO:0009432">
    <property type="term" value="P:SOS response"/>
    <property type="evidence" value="ECO:0007669"/>
    <property type="project" value="UniProtKB-UniRule"/>
</dbReference>
<feature type="binding site" evidence="9">
    <location>
        <begin position="30"/>
        <end position="37"/>
    </location>
    <ligand>
        <name>ATP</name>
        <dbReference type="ChEBI" id="CHEBI:30616"/>
    </ligand>
</feature>
<evidence type="ECO:0000259" key="11">
    <source>
        <dbReference type="SMART" id="SM00382"/>
    </source>
</evidence>
<evidence type="ECO:0000256" key="3">
    <source>
        <dbReference type="ARBA" id="ARBA00020170"/>
    </source>
</evidence>
<dbReference type="Proteomes" id="UP000176409">
    <property type="component" value="Unassembled WGS sequence"/>
</dbReference>
<evidence type="ECO:0000256" key="8">
    <source>
        <dbReference type="ARBA" id="ARBA00023125"/>
    </source>
</evidence>
<dbReference type="PROSITE" id="PS00617">
    <property type="entry name" value="RECF_1"/>
    <property type="match status" value="1"/>
</dbReference>
<dbReference type="GO" id="GO:0005737">
    <property type="term" value="C:cytoplasm"/>
    <property type="evidence" value="ECO:0007669"/>
    <property type="project" value="UniProtKB-SubCell"/>
</dbReference>
<keyword evidence="4 9" id="KW-0963">Cytoplasm</keyword>
<evidence type="ECO:0000256" key="4">
    <source>
        <dbReference type="ARBA" id="ARBA00022490"/>
    </source>
</evidence>
<evidence type="ECO:0000256" key="5">
    <source>
        <dbReference type="ARBA" id="ARBA00022705"/>
    </source>
</evidence>
<keyword evidence="5 9" id="KW-0235">DNA replication</keyword>
<dbReference type="SUPFAM" id="SSF52540">
    <property type="entry name" value="P-loop containing nucleoside triphosphate hydrolases"/>
    <property type="match status" value="1"/>
</dbReference>
<keyword evidence="6 9" id="KW-0547">Nucleotide-binding</keyword>
<dbReference type="GO" id="GO:0006260">
    <property type="term" value="P:DNA replication"/>
    <property type="evidence" value="ECO:0007669"/>
    <property type="project" value="UniProtKB-UniRule"/>
</dbReference>
<organism evidence="12 13">
    <name type="scientific">Candidatus Gottesmanbacteria bacterium RIFCSPLOWO2_01_FULL_49_10</name>
    <dbReference type="NCBI Taxonomy" id="1798396"/>
    <lineage>
        <taxon>Bacteria</taxon>
        <taxon>Candidatus Gottesmaniibacteriota</taxon>
    </lineage>
</organism>
<dbReference type="PANTHER" id="PTHR32182">
    <property type="entry name" value="DNA REPLICATION AND REPAIR PROTEIN RECF"/>
    <property type="match status" value="1"/>
</dbReference>
<dbReference type="NCBIfam" id="TIGR00611">
    <property type="entry name" value="recf"/>
    <property type="match status" value="1"/>
</dbReference>
<dbReference type="EMBL" id="MFJZ01000041">
    <property type="protein sequence ID" value="OGG29541.1"/>
    <property type="molecule type" value="Genomic_DNA"/>
</dbReference>
<dbReference type="GO" id="GO:0006302">
    <property type="term" value="P:double-strand break repair"/>
    <property type="evidence" value="ECO:0007669"/>
    <property type="project" value="TreeGrafter"/>
</dbReference>
<evidence type="ECO:0000256" key="10">
    <source>
        <dbReference type="RuleBase" id="RU000578"/>
    </source>
</evidence>
<dbReference type="GO" id="GO:0000731">
    <property type="term" value="P:DNA synthesis involved in DNA repair"/>
    <property type="evidence" value="ECO:0007669"/>
    <property type="project" value="TreeGrafter"/>
</dbReference>
<dbReference type="SMART" id="SM00382">
    <property type="entry name" value="AAA"/>
    <property type="match status" value="1"/>
</dbReference>
<evidence type="ECO:0000256" key="1">
    <source>
        <dbReference type="ARBA" id="ARBA00004496"/>
    </source>
</evidence>
<dbReference type="PROSITE" id="PS00618">
    <property type="entry name" value="RECF_2"/>
    <property type="match status" value="1"/>
</dbReference>
<dbReference type="InterPro" id="IPR003395">
    <property type="entry name" value="RecF/RecN/SMC_N"/>
</dbReference>
<dbReference type="InterPro" id="IPR027417">
    <property type="entry name" value="P-loop_NTPase"/>
</dbReference>
<feature type="domain" description="AAA+ ATPase" evidence="11">
    <location>
        <begin position="22"/>
        <end position="360"/>
    </location>
</feature>
<protein>
    <recommendedName>
        <fullName evidence="3 9">DNA replication and repair protein RecF</fullName>
    </recommendedName>
</protein>
<comment type="caution">
    <text evidence="12">The sequence shown here is derived from an EMBL/GenBank/DDBJ whole genome shotgun (WGS) entry which is preliminary data.</text>
</comment>
<comment type="function">
    <text evidence="9 10">The RecF protein is involved in DNA metabolism; it is required for DNA replication and normal SOS inducibility. RecF binds preferentially to single-stranded, linear DNA. It also seems to bind ATP.</text>
</comment>
<dbReference type="Gene3D" id="3.40.50.300">
    <property type="entry name" value="P-loop containing nucleotide triphosphate hydrolases"/>
    <property type="match status" value="1"/>
</dbReference>
<evidence type="ECO:0000256" key="2">
    <source>
        <dbReference type="ARBA" id="ARBA00008016"/>
    </source>
</evidence>
<dbReference type="InterPro" id="IPR003593">
    <property type="entry name" value="AAA+_ATPase"/>
</dbReference>
<keyword evidence="8 9" id="KW-0238">DNA-binding</keyword>
<dbReference type="GO" id="GO:0003697">
    <property type="term" value="F:single-stranded DNA binding"/>
    <property type="evidence" value="ECO:0007669"/>
    <property type="project" value="UniProtKB-UniRule"/>
</dbReference>
<name>A0A1F6AXY6_9BACT</name>
<dbReference type="GO" id="GO:0005524">
    <property type="term" value="F:ATP binding"/>
    <property type="evidence" value="ECO:0007669"/>
    <property type="project" value="UniProtKB-UniRule"/>
</dbReference>
<reference evidence="12 13" key="1">
    <citation type="journal article" date="2016" name="Nat. Commun.">
        <title>Thousands of microbial genomes shed light on interconnected biogeochemical processes in an aquifer system.</title>
        <authorList>
            <person name="Anantharaman K."/>
            <person name="Brown C.T."/>
            <person name="Hug L.A."/>
            <person name="Sharon I."/>
            <person name="Castelle C.J."/>
            <person name="Probst A.J."/>
            <person name="Thomas B.C."/>
            <person name="Singh A."/>
            <person name="Wilkins M.J."/>
            <person name="Karaoz U."/>
            <person name="Brodie E.L."/>
            <person name="Williams K.H."/>
            <person name="Hubbard S.S."/>
            <person name="Banfield J.F."/>
        </authorList>
    </citation>
    <scope>NUCLEOTIDE SEQUENCE [LARGE SCALE GENOMIC DNA]</scope>
</reference>
<comment type="similarity">
    <text evidence="2 9 10">Belongs to the RecF family.</text>
</comment>
<evidence type="ECO:0000313" key="12">
    <source>
        <dbReference type="EMBL" id="OGG29541.1"/>
    </source>
</evidence>
<dbReference type="HAMAP" id="MF_00365">
    <property type="entry name" value="RecF"/>
    <property type="match status" value="1"/>
</dbReference>
<dbReference type="Gene3D" id="1.20.1050.90">
    <property type="entry name" value="RecF/RecN/SMC, N-terminal domain"/>
    <property type="match status" value="1"/>
</dbReference>
<gene>
    <name evidence="9" type="primary">recF</name>
    <name evidence="12" type="ORF">A2973_03865</name>
</gene>
<dbReference type="AlphaFoldDB" id="A0A1F6AXY6"/>
<keyword evidence="9 10" id="KW-0227">DNA damage</keyword>
<evidence type="ECO:0000256" key="9">
    <source>
        <dbReference type="HAMAP-Rule" id="MF_00365"/>
    </source>
</evidence>
<evidence type="ECO:0000313" key="13">
    <source>
        <dbReference type="Proteomes" id="UP000176409"/>
    </source>
</evidence>
<dbReference type="PANTHER" id="PTHR32182:SF0">
    <property type="entry name" value="DNA REPLICATION AND REPAIR PROTEIN RECF"/>
    <property type="match status" value="1"/>
</dbReference>
<sequence length="361" mass="40721">MILQEIALQNFRSYTKKTFAFSPETTLIVGPNGAGKTNILEAIMYLATGRSFRAGEDREVVHWGKDVCFASAAIGDTTLEIVITTGSIEGQDVPRKRYKVNDVPRRLVDFIGNLRAVLFWPEHLELVTDSPSLRRRYLDSVLVQVDREYRRNLLSYERGLRQRNKLLDAINVGTAVPSQLLFWDQLLIKAGGYITDKRGEYIDYINSCQLSPREDSGQAAISYQLKYDKSVISESRLEQYKEEEVAAGATLVGPHRDDFVVFKSQISNHNDQINAKQLSKYGSRGEQRLAVLWLKLAELSYIEKEVGERPILLLDDIFSELDGAHRELVVELIGRQQTILTSADEASIPAAVLESATVIRL</sequence>
<keyword evidence="7 9" id="KW-0067">ATP-binding</keyword>
<keyword evidence="9 10" id="KW-0742">SOS response</keyword>
<dbReference type="STRING" id="1798396.A2973_03865"/>
<evidence type="ECO:0000256" key="7">
    <source>
        <dbReference type="ARBA" id="ARBA00022840"/>
    </source>
</evidence>
<dbReference type="InterPro" id="IPR018078">
    <property type="entry name" value="DNA-binding_RecF_CS"/>
</dbReference>
<proteinExistence type="inferred from homology"/>
<comment type="subcellular location">
    <subcellularLocation>
        <location evidence="1 9 10">Cytoplasm</location>
    </subcellularLocation>
</comment>
<dbReference type="InterPro" id="IPR042174">
    <property type="entry name" value="RecF_2"/>
</dbReference>
<dbReference type="Pfam" id="PF02463">
    <property type="entry name" value="SMC_N"/>
    <property type="match status" value="1"/>
</dbReference>
<accession>A0A1F6AXY6</accession>
<evidence type="ECO:0000256" key="6">
    <source>
        <dbReference type="ARBA" id="ARBA00022741"/>
    </source>
</evidence>
<keyword evidence="9 10" id="KW-0234">DNA repair</keyword>
<dbReference type="InterPro" id="IPR001238">
    <property type="entry name" value="DNA-binding_RecF"/>
</dbReference>